<name>A0A1D1ZJV0_9ARAE</name>
<feature type="region of interest" description="Disordered" evidence="3">
    <location>
        <begin position="1"/>
        <end position="24"/>
    </location>
</feature>
<evidence type="ECO:0000256" key="2">
    <source>
        <dbReference type="PROSITE-ProRule" id="PRU00708"/>
    </source>
</evidence>
<dbReference type="InterPro" id="IPR053303">
    <property type="entry name" value="Chloroplast_PPR"/>
</dbReference>
<dbReference type="AlphaFoldDB" id="A0A1D1ZJV0"/>
<accession>A0A1D1ZJV0</accession>
<feature type="repeat" description="PPR" evidence="2">
    <location>
        <begin position="427"/>
        <end position="461"/>
    </location>
</feature>
<dbReference type="InterPro" id="IPR002885">
    <property type="entry name" value="PPR_rpt"/>
</dbReference>
<feature type="repeat" description="PPR" evidence="2">
    <location>
        <begin position="497"/>
        <end position="531"/>
    </location>
</feature>
<feature type="repeat" description="PPR" evidence="2">
    <location>
        <begin position="462"/>
        <end position="496"/>
    </location>
</feature>
<dbReference type="Pfam" id="PF17177">
    <property type="entry name" value="PPR_long"/>
    <property type="match status" value="2"/>
</dbReference>
<dbReference type="FunFam" id="1.25.40.10:FF:000542">
    <property type="entry name" value="Pentatricopeptide repeat-containing protein MRL1, chloroplastic isoform X1"/>
    <property type="match status" value="1"/>
</dbReference>
<dbReference type="NCBIfam" id="TIGR00756">
    <property type="entry name" value="PPR"/>
    <property type="match status" value="7"/>
</dbReference>
<dbReference type="Gene3D" id="1.25.40.10">
    <property type="entry name" value="Tetratricopeptide repeat domain"/>
    <property type="match status" value="3"/>
</dbReference>
<evidence type="ECO:0000256" key="1">
    <source>
        <dbReference type="ARBA" id="ARBA00022737"/>
    </source>
</evidence>
<dbReference type="PROSITE" id="PS51375">
    <property type="entry name" value="PPR"/>
    <property type="match status" value="9"/>
</dbReference>
<gene>
    <name evidence="5" type="primary">At4g34830</name>
    <name evidence="5" type="synonym">At4g34820_6</name>
    <name evidence="5" type="ORF">g.112428</name>
</gene>
<dbReference type="InterPro" id="IPR011990">
    <property type="entry name" value="TPR-like_helical_dom_sf"/>
</dbReference>
<feature type="repeat" description="PPR" evidence="2">
    <location>
        <begin position="250"/>
        <end position="284"/>
    </location>
</feature>
<dbReference type="Pfam" id="PF01535">
    <property type="entry name" value="PPR"/>
    <property type="match status" value="1"/>
</dbReference>
<feature type="domain" description="PROP1-like PPR" evidence="4">
    <location>
        <begin position="182"/>
        <end position="352"/>
    </location>
</feature>
<dbReference type="EMBL" id="GDJX01000837">
    <property type="protein sequence ID" value="JAT67099.1"/>
    <property type="molecule type" value="Transcribed_RNA"/>
</dbReference>
<feature type="repeat" description="PPR" evidence="2">
    <location>
        <begin position="285"/>
        <end position="319"/>
    </location>
</feature>
<feature type="repeat" description="PPR" evidence="2">
    <location>
        <begin position="180"/>
        <end position="214"/>
    </location>
</feature>
<keyword evidence="1" id="KW-0677">Repeat</keyword>
<feature type="domain" description="PROP1-like PPR" evidence="4">
    <location>
        <begin position="361"/>
        <end position="511"/>
    </location>
</feature>
<dbReference type="PANTHER" id="PTHR47935:SF1">
    <property type="entry name" value="PENTATRICOPEPTIDE REPEAT-CONTAINING PROTEIN MRL1, CHLOROPLASTIC"/>
    <property type="match status" value="1"/>
</dbReference>
<dbReference type="InterPro" id="IPR033443">
    <property type="entry name" value="PROP1-like_PPR_dom"/>
</dbReference>
<proteinExistence type="predicted"/>
<evidence type="ECO:0000259" key="4">
    <source>
        <dbReference type="Pfam" id="PF17177"/>
    </source>
</evidence>
<feature type="repeat" description="PPR" evidence="2">
    <location>
        <begin position="392"/>
        <end position="426"/>
    </location>
</feature>
<organism evidence="5">
    <name type="scientific">Anthurium amnicola</name>
    <dbReference type="NCBI Taxonomy" id="1678845"/>
    <lineage>
        <taxon>Eukaryota</taxon>
        <taxon>Viridiplantae</taxon>
        <taxon>Streptophyta</taxon>
        <taxon>Embryophyta</taxon>
        <taxon>Tracheophyta</taxon>
        <taxon>Spermatophyta</taxon>
        <taxon>Magnoliopsida</taxon>
        <taxon>Liliopsida</taxon>
        <taxon>Araceae</taxon>
        <taxon>Pothoideae</taxon>
        <taxon>Potheae</taxon>
        <taxon>Anthurium</taxon>
    </lineage>
</organism>
<evidence type="ECO:0000256" key="3">
    <source>
        <dbReference type="SAM" id="MobiDB-lite"/>
    </source>
</evidence>
<feature type="repeat" description="PPR" evidence="2">
    <location>
        <begin position="215"/>
        <end position="249"/>
    </location>
</feature>
<protein>
    <submittedName>
        <fullName evidence="5">Pentatricopeptide repeat-containing protein At4g34830, chloroplastic</fullName>
    </submittedName>
</protein>
<evidence type="ECO:0000313" key="5">
    <source>
        <dbReference type="EMBL" id="JAT67099.1"/>
    </source>
</evidence>
<sequence>MHVIVTPSPIPSFPPPGLRRRGPHSRCRHGCRHHHRVAHSLLEPHQMEKWSFGNHSEELVAFACHGECSASKQEDAICSKKQDAGRRQLYRNQTGRSPKFPHSDGVPSGDEKDLSFLLSMYNHFLRDGRLNDCVELLERMEEKGLLDMDKVYHTRFLKTCKSQKAIKEALRFTKLIKEPTLSTFNMLLSVCASSQDSDGAYQVLLLVKEAGLRPDCQLYTTLISTCAKSGKVDAMFEVFHEMVNAGVEPNAHTYGALIDGCARAGQVAKAFGAYGIMRSKKVKPDRVVFNALITACGQSGAVDRAFDVLAEMRAEPQPLDPDHVTIGALMKTCAQAGQGDRAREVYKMLHLFNIKGDVDVYTIAVSTCSQTGDLEFALSIYDDMTRNGVLPDEMFLSTLIDVTGHAGKVDVAFEILKDARTRGIQPGDMSYSSLMGACCNGKDWQKALVLHENLKANIVVPTVSTLNALVTSLCDGGQLQKAVEVLDEMKEAGVYPNAITYSILIVACEKRDEVELGFDLLSQAKKDGIRSNLIMCRCLTGLCLRRFEKAYSLGEPILSFNSGKPQIDSQWTTWAIMTYRETIAAGVIPSHEVFSQVLGCLQFPREASLRNRFVENLGLTLESSRHSKVISLLDGFGEYDSRSFSILEEASSLGVVPCVSFKESPIVIDARKLQIHTAEVHILTVLKGLRHRLAAGARLPNITVLLPIERTRISSIKGEKTINLAGRVGQAVGSLLRRLRLPYQGDESYGKIRINGLSLRRWFKPKISAPSFGWNPTQLTSSQARLAKGIREQRHSIRSSNNLSLE</sequence>
<reference evidence="5" key="1">
    <citation type="submission" date="2015-07" db="EMBL/GenBank/DDBJ databases">
        <title>Transcriptome Assembly of Anthurium amnicola.</title>
        <authorList>
            <person name="Suzuki J."/>
        </authorList>
    </citation>
    <scope>NUCLEOTIDE SEQUENCE</scope>
</reference>
<dbReference type="PANTHER" id="PTHR47935">
    <property type="entry name" value="PENTATRICOPEPTIDE REPEAT-CONTAINING PROTEIN MRL1, CHLOROPLASTIC"/>
    <property type="match status" value="1"/>
</dbReference>
<feature type="repeat" description="PPR" evidence="2">
    <location>
        <begin position="357"/>
        <end position="391"/>
    </location>
</feature>
<feature type="compositionally biased region" description="Pro residues" evidence="3">
    <location>
        <begin position="8"/>
        <end position="17"/>
    </location>
</feature>
<dbReference type="FunFam" id="1.25.40.10:FF:000678">
    <property type="entry name" value="Pentatricopeptide repeat-containing protein MRL1 chloroplastic"/>
    <property type="match status" value="1"/>
</dbReference>